<feature type="domain" description="CheC-like protein" evidence="9">
    <location>
        <begin position="129"/>
        <end position="165"/>
    </location>
</feature>
<dbReference type="RefSeq" id="WP_092479049.1">
    <property type="nucleotide sequence ID" value="NZ_FOXW01000001.1"/>
</dbReference>
<comment type="subcellular location">
    <subcellularLocation>
        <location evidence="1">Cell membrane</location>
        <topology evidence="1">Peripheral membrane protein</topology>
        <orientation evidence="1">Cytoplasmic side</orientation>
    </subcellularLocation>
</comment>
<dbReference type="SUPFAM" id="SSF101801">
    <property type="entry name" value="Surface presentation of antigens (SPOA)"/>
    <property type="match status" value="1"/>
</dbReference>
<keyword evidence="10" id="KW-0282">Flagellum</keyword>
<evidence type="ECO:0000313" key="10">
    <source>
        <dbReference type="EMBL" id="SFP96341.1"/>
    </source>
</evidence>
<dbReference type="Proteomes" id="UP000199136">
    <property type="component" value="Unassembled WGS sequence"/>
</dbReference>
<dbReference type="Gene3D" id="3.40.1550.10">
    <property type="entry name" value="CheC-like"/>
    <property type="match status" value="1"/>
</dbReference>
<feature type="domain" description="Flagellar motor switch protein FliN-like C-terminal" evidence="8">
    <location>
        <begin position="281"/>
        <end position="351"/>
    </location>
</feature>
<dbReference type="Pfam" id="PF04509">
    <property type="entry name" value="CheC"/>
    <property type="match status" value="2"/>
</dbReference>
<dbReference type="STRING" id="82801.SAMN04488506_0071"/>
<evidence type="ECO:0000256" key="3">
    <source>
        <dbReference type="ARBA" id="ARBA00022475"/>
    </source>
</evidence>
<dbReference type="GO" id="GO:0005886">
    <property type="term" value="C:plasma membrane"/>
    <property type="evidence" value="ECO:0007669"/>
    <property type="project" value="UniProtKB-SubCell"/>
</dbReference>
<evidence type="ECO:0000259" key="8">
    <source>
        <dbReference type="Pfam" id="PF01052"/>
    </source>
</evidence>
<protein>
    <submittedName>
        <fullName evidence="10">Flagellar motor switch protein FliN/FliY</fullName>
    </submittedName>
</protein>
<keyword evidence="3" id="KW-1003">Cell membrane</keyword>
<evidence type="ECO:0000259" key="9">
    <source>
        <dbReference type="Pfam" id="PF04509"/>
    </source>
</evidence>
<dbReference type="EMBL" id="FOXW01000001">
    <property type="protein sequence ID" value="SFP96341.1"/>
    <property type="molecule type" value="Genomic_DNA"/>
</dbReference>
<evidence type="ECO:0000256" key="5">
    <source>
        <dbReference type="ARBA" id="ARBA00022779"/>
    </source>
</evidence>
<keyword evidence="10" id="KW-0966">Cell projection</keyword>
<dbReference type="CDD" id="cd17907">
    <property type="entry name" value="FliY_FliN-Y"/>
    <property type="match status" value="1"/>
</dbReference>
<dbReference type="NCBIfam" id="TIGR02480">
    <property type="entry name" value="fliN"/>
    <property type="match status" value="1"/>
</dbReference>
<feature type="region of interest" description="Disordered" evidence="7">
    <location>
        <begin position="231"/>
        <end position="253"/>
    </location>
</feature>
<keyword evidence="5" id="KW-0283">Flagellar rotation</keyword>
<dbReference type="Pfam" id="PF01052">
    <property type="entry name" value="FliMN_C"/>
    <property type="match status" value="1"/>
</dbReference>
<keyword evidence="4" id="KW-0145">Chemotaxis</keyword>
<dbReference type="InterPro" id="IPR012826">
    <property type="entry name" value="FliN"/>
</dbReference>
<keyword evidence="11" id="KW-1185">Reference proteome</keyword>
<dbReference type="InterPro" id="IPR007597">
    <property type="entry name" value="CheC"/>
</dbReference>
<dbReference type="SUPFAM" id="SSF103039">
    <property type="entry name" value="CheC-like"/>
    <property type="match status" value="1"/>
</dbReference>
<dbReference type="GO" id="GO:0006935">
    <property type="term" value="P:chemotaxis"/>
    <property type="evidence" value="ECO:0007669"/>
    <property type="project" value="UniProtKB-KW"/>
</dbReference>
<evidence type="ECO:0000256" key="6">
    <source>
        <dbReference type="ARBA" id="ARBA00023136"/>
    </source>
</evidence>
<dbReference type="PRINTS" id="PR00956">
    <property type="entry name" value="FLGMOTORFLIN"/>
</dbReference>
<evidence type="ECO:0000256" key="1">
    <source>
        <dbReference type="ARBA" id="ARBA00004413"/>
    </source>
</evidence>
<dbReference type="GO" id="GO:0009425">
    <property type="term" value="C:bacterial-type flagellum basal body"/>
    <property type="evidence" value="ECO:0007669"/>
    <property type="project" value="InterPro"/>
</dbReference>
<comment type="similarity">
    <text evidence="2">Belongs to the FliN/MopA/SpaO family.</text>
</comment>
<dbReference type="InterPro" id="IPR036429">
    <property type="entry name" value="SpoA-like_sf"/>
</dbReference>
<dbReference type="GO" id="GO:0016787">
    <property type="term" value="F:hydrolase activity"/>
    <property type="evidence" value="ECO:0007669"/>
    <property type="project" value="InterPro"/>
</dbReference>
<evidence type="ECO:0000256" key="2">
    <source>
        <dbReference type="ARBA" id="ARBA00009226"/>
    </source>
</evidence>
<reference evidence="10 11" key="1">
    <citation type="submission" date="2016-10" db="EMBL/GenBank/DDBJ databases">
        <authorList>
            <person name="de Groot N.N."/>
        </authorList>
    </citation>
    <scope>NUCLEOTIDE SEQUENCE [LARGE SCALE GENOMIC DNA]</scope>
    <source>
        <strain evidence="10 11">DSM 20581</strain>
    </source>
</reference>
<dbReference type="InterPro" id="IPR001172">
    <property type="entry name" value="FliN_T3SS_HrcQb"/>
</dbReference>
<dbReference type="GO" id="GO:0071973">
    <property type="term" value="P:bacterial-type flagellum-dependent cell motility"/>
    <property type="evidence" value="ECO:0007669"/>
    <property type="project" value="InterPro"/>
</dbReference>
<keyword evidence="6" id="KW-0472">Membrane</keyword>
<keyword evidence="10" id="KW-0969">Cilium</keyword>
<dbReference type="OrthoDB" id="9773459at2"/>
<dbReference type="PANTHER" id="PTHR43484">
    <property type="match status" value="1"/>
</dbReference>
<dbReference type="AlphaFoldDB" id="A0A1I5ULY0"/>
<evidence type="ECO:0000256" key="7">
    <source>
        <dbReference type="SAM" id="MobiDB-lite"/>
    </source>
</evidence>
<name>A0A1I5ULY0_9LACT</name>
<feature type="domain" description="CheC-like protein" evidence="9">
    <location>
        <begin position="33"/>
        <end position="68"/>
    </location>
</feature>
<sequence>MSEALSQEEIDMLLNGNSSAPSEETIESLTKDQKDIIGEVGNISMSQAATTLSKNLNHQVKITTPRVSTTTFKKIIEESVTPKVATTVEFKEGLVGTNLLMMDVNDSAVIADLMMGGNGDVQVSELTELELSAVKEAMNQMIGSASTAMATMLGRMIDILPPNVLVLDESNLDAHEDMINNSGTVCKIAFDLNVEGILHSEIMQVFTLDTVKLIESIVMNDTAEVLEGRTAETEEAVSAPAPEPVVEETPAPAAEKVSFSKPQFLELNAKESEKATKNLDLIMDVPLDFSVVLGESRKTIKDILSLGTGSVVELDKMTDEPLEIYVNGKLIAEGEVVVINESFGIRITNILSKEQRIRHLR</sequence>
<dbReference type="GO" id="GO:0003774">
    <property type="term" value="F:cytoskeletal motor activity"/>
    <property type="evidence" value="ECO:0007669"/>
    <property type="project" value="InterPro"/>
</dbReference>
<organism evidence="10 11">
    <name type="scientific">Desemzia incerta</name>
    <dbReference type="NCBI Taxonomy" id="82801"/>
    <lineage>
        <taxon>Bacteria</taxon>
        <taxon>Bacillati</taxon>
        <taxon>Bacillota</taxon>
        <taxon>Bacilli</taxon>
        <taxon>Lactobacillales</taxon>
        <taxon>Carnobacteriaceae</taxon>
        <taxon>Desemzia</taxon>
    </lineage>
</organism>
<dbReference type="NCBIfam" id="NF005995">
    <property type="entry name" value="PRK08119.1"/>
    <property type="match status" value="1"/>
</dbReference>
<gene>
    <name evidence="10" type="ORF">SAMN04488506_0071</name>
</gene>
<dbReference type="Gene3D" id="2.30.330.10">
    <property type="entry name" value="SpoA-like"/>
    <property type="match status" value="1"/>
</dbReference>
<dbReference type="InterPro" id="IPR028976">
    <property type="entry name" value="CheC-like_sf"/>
</dbReference>
<evidence type="ECO:0000256" key="4">
    <source>
        <dbReference type="ARBA" id="ARBA00022500"/>
    </source>
</evidence>
<evidence type="ECO:0000313" key="11">
    <source>
        <dbReference type="Proteomes" id="UP000199136"/>
    </source>
</evidence>
<accession>A0A1I5ULY0</accession>
<proteinExistence type="inferred from homology"/>
<dbReference type="InterPro" id="IPR051469">
    <property type="entry name" value="FliN/MopA/SpaO"/>
</dbReference>
<dbReference type="InterPro" id="IPR001543">
    <property type="entry name" value="FliN-like_C"/>
</dbReference>
<dbReference type="PANTHER" id="PTHR43484:SF1">
    <property type="entry name" value="FLAGELLAR MOTOR SWITCH PROTEIN FLIN"/>
    <property type="match status" value="1"/>
</dbReference>